<organism evidence="1 2">
    <name type="scientific">Antrihabitans stalactiti</name>
    <dbReference type="NCBI Taxonomy" id="2584121"/>
    <lineage>
        <taxon>Bacteria</taxon>
        <taxon>Bacillati</taxon>
        <taxon>Actinomycetota</taxon>
        <taxon>Actinomycetes</taxon>
        <taxon>Mycobacteriales</taxon>
        <taxon>Nocardiaceae</taxon>
        <taxon>Antrihabitans</taxon>
    </lineage>
</organism>
<dbReference type="Pfam" id="PF04978">
    <property type="entry name" value="MST"/>
    <property type="match status" value="1"/>
</dbReference>
<proteinExistence type="predicted"/>
<dbReference type="SUPFAM" id="SSF109854">
    <property type="entry name" value="DinB/YfiT-like putative metalloenzymes"/>
    <property type="match status" value="1"/>
</dbReference>
<dbReference type="InterPro" id="IPR034660">
    <property type="entry name" value="DinB/YfiT-like"/>
</dbReference>
<evidence type="ECO:0000313" key="2">
    <source>
        <dbReference type="Proteomes" id="UP000535543"/>
    </source>
</evidence>
<reference evidence="1 2" key="1">
    <citation type="submission" date="2019-05" db="EMBL/GenBank/DDBJ databases">
        <authorList>
            <person name="Lee S.D."/>
        </authorList>
    </citation>
    <scope>NUCLEOTIDE SEQUENCE [LARGE SCALE GENOMIC DNA]</scope>
    <source>
        <strain evidence="1 2">YC2-7</strain>
    </source>
</reference>
<dbReference type="EMBL" id="VCQU01000006">
    <property type="protein sequence ID" value="NMN96864.1"/>
    <property type="molecule type" value="Genomic_DNA"/>
</dbReference>
<dbReference type="InterPro" id="IPR007061">
    <property type="entry name" value="MST-like"/>
</dbReference>
<keyword evidence="2" id="KW-1185">Reference proteome</keyword>
<gene>
    <name evidence="1" type="ORF">FGL95_17645</name>
</gene>
<evidence type="ECO:0000313" key="1">
    <source>
        <dbReference type="EMBL" id="NMN96864.1"/>
    </source>
</evidence>
<sequence>MTNTNERTELLAMLADQRNLFRITLRKIDENQARQRSTVSDLTLGGLLNHVSHCEEHWLNVIVERDENSAFDPAAAADEYAITDSQTVEGLLRRWDDIAARTEELVLALPSLEDLVPLPTAPWAPEREWWSVRKILLHVFREIAHHSGHADIIRESLDGQNSTYARVDVDEETVQAWMSGAA</sequence>
<dbReference type="Proteomes" id="UP000535543">
    <property type="component" value="Unassembled WGS sequence"/>
</dbReference>
<dbReference type="RefSeq" id="WP_169589250.1">
    <property type="nucleotide sequence ID" value="NZ_VCQU01000006.1"/>
</dbReference>
<protein>
    <submittedName>
        <fullName evidence="1">DinB family protein</fullName>
    </submittedName>
</protein>
<name>A0A848KIH2_9NOCA</name>
<accession>A0A848KIH2</accession>
<reference evidence="1 2" key="2">
    <citation type="submission" date="2020-06" db="EMBL/GenBank/DDBJ databases">
        <title>Antribacter stalactiti gen. nov., sp. nov., a new member of the family Nacardiaceae isolated from a cave.</title>
        <authorList>
            <person name="Kim I.S."/>
        </authorList>
    </citation>
    <scope>NUCLEOTIDE SEQUENCE [LARGE SCALE GENOMIC DNA]</scope>
    <source>
        <strain evidence="1 2">YC2-7</strain>
    </source>
</reference>
<comment type="caution">
    <text evidence="1">The sequence shown here is derived from an EMBL/GenBank/DDBJ whole genome shotgun (WGS) entry which is preliminary data.</text>
</comment>
<dbReference type="Gene3D" id="1.20.120.450">
    <property type="entry name" value="dinb family like domain"/>
    <property type="match status" value="1"/>
</dbReference>
<dbReference type="AlphaFoldDB" id="A0A848KIH2"/>